<evidence type="ECO:0008006" key="2">
    <source>
        <dbReference type="Google" id="ProtNLM"/>
    </source>
</evidence>
<name>A0A212JBT2_9BACT</name>
<accession>A0A212JBT2</accession>
<reference evidence="1" key="1">
    <citation type="submission" date="2016-04" db="EMBL/GenBank/DDBJ databases">
        <authorList>
            <person name="Evans L.H."/>
            <person name="Alamgir A."/>
            <person name="Owens N."/>
            <person name="Weber N.D."/>
            <person name="Virtaneva K."/>
            <person name="Barbian K."/>
            <person name="Babar A."/>
            <person name="Rosenke K."/>
        </authorList>
    </citation>
    <scope>NUCLEOTIDE SEQUENCE</scope>
    <source>
        <strain evidence="1">92-2</strain>
    </source>
</reference>
<protein>
    <recommendedName>
        <fullName evidence="2">Phage tail protein</fullName>
    </recommendedName>
</protein>
<dbReference type="EMBL" id="FLUP01000001">
    <property type="protein sequence ID" value="SBV96907.1"/>
    <property type="molecule type" value="Genomic_DNA"/>
</dbReference>
<evidence type="ECO:0000313" key="1">
    <source>
        <dbReference type="EMBL" id="SBV96907.1"/>
    </source>
</evidence>
<organism evidence="1">
    <name type="scientific">uncultured Desulfovibrio sp</name>
    <dbReference type="NCBI Taxonomy" id="167968"/>
    <lineage>
        <taxon>Bacteria</taxon>
        <taxon>Pseudomonadati</taxon>
        <taxon>Thermodesulfobacteriota</taxon>
        <taxon>Desulfovibrionia</taxon>
        <taxon>Desulfovibrionales</taxon>
        <taxon>Desulfovibrionaceae</taxon>
        <taxon>Desulfovibrio</taxon>
        <taxon>environmental samples</taxon>
    </lineage>
</organism>
<dbReference type="AlphaFoldDB" id="A0A212JBT2"/>
<sequence length="414" mass="43292">MSAASIRSRAHNIGGRLRGHRSIAMDYATPIGQEAQGEAAIYIDGNPEAGIEGSAVPAKAIEPGMRELIHLIRFAGLTPSGTDLEQVRKAIGMLIESATPGLATLLQPGLVMPDGTTISVDTAGRISTRPTMYTCTTAAATAAKELDISGFALTAGATLHVVFTTVNAAANPTLNVSGTGAKGITYCGVAPEVGQIAKGQVYTLIYSGSQWQIVGGMAPYPIGQYVWFEDELVRPGFKPCNANVVSNFSVTYPQMAAYLSTTHGAKRIFGSLAEYEAAHNAAWATLADGSQVRWNNIGGVAKFWWDKAADTLLMPDLTGLLREMAGYDSLGVGGVHGDQARRVVGRAKAIWGSNLEPISGAFRRETSTAVSGYGSGVGYSDLILDTALVVPTGAANAPRRWGALACAYLGQPAL</sequence>
<gene>
    <name evidence="1" type="ORF">KM92DES2_10854</name>
</gene>
<proteinExistence type="predicted"/>